<name>A0ACC3C3R7_PYRYE</name>
<gene>
    <name evidence="1" type="ORF">I4F81_007500</name>
</gene>
<accession>A0ACC3C3R7</accession>
<evidence type="ECO:0000313" key="1">
    <source>
        <dbReference type="EMBL" id="KAK1864964.1"/>
    </source>
</evidence>
<reference evidence="1" key="1">
    <citation type="submission" date="2019-11" db="EMBL/GenBank/DDBJ databases">
        <title>Nori genome reveals adaptations in red seaweeds to the harsh intertidal environment.</title>
        <authorList>
            <person name="Wang D."/>
            <person name="Mao Y."/>
        </authorList>
    </citation>
    <scope>NUCLEOTIDE SEQUENCE</scope>
    <source>
        <tissue evidence="1">Gametophyte</tissue>
    </source>
</reference>
<organism evidence="1 2">
    <name type="scientific">Pyropia yezoensis</name>
    <name type="common">Susabi-nori</name>
    <name type="synonym">Porphyra yezoensis</name>
    <dbReference type="NCBI Taxonomy" id="2788"/>
    <lineage>
        <taxon>Eukaryota</taxon>
        <taxon>Rhodophyta</taxon>
        <taxon>Bangiophyceae</taxon>
        <taxon>Bangiales</taxon>
        <taxon>Bangiaceae</taxon>
        <taxon>Pyropia</taxon>
    </lineage>
</organism>
<sequence>MGAPPAFVAVPVAAASSPAADHRGRLFHPSIEYGASLWAGLEREVALFGMMNAARFAVRAAVAAVGLLGVSDPFRVSAIFSRAAHAAYAGWLLSRIKAGVVDRSVDGRGPLGSAKARFLLNRVGDVAILAVAGGSVLDAVGIPLQSALTLGGFGGIALGLASREAAENLVGGLLLGVTAPFSPGDAIIARKGGSGPPAVEGVIRRVGLVNSSVVGFDGVPTTVPNSVFSAAAVTNLSRLRHRRFRQTIGLRYADALRVPRVVDGIRQLLVATPGVDPSKGIIVHWVRYAPSSLDIEAVAFFELSRLAFLDTVQEVLLGISRVVADAGADFAFPTTTIDVAPSAGGGGGGAPPQDSVSAGRGGGGSDAPSSA</sequence>
<comment type="caution">
    <text evidence="1">The sequence shown here is derived from an EMBL/GenBank/DDBJ whole genome shotgun (WGS) entry which is preliminary data.</text>
</comment>
<proteinExistence type="predicted"/>
<dbReference type="EMBL" id="CM020619">
    <property type="protein sequence ID" value="KAK1864964.1"/>
    <property type="molecule type" value="Genomic_DNA"/>
</dbReference>
<evidence type="ECO:0000313" key="2">
    <source>
        <dbReference type="Proteomes" id="UP000798662"/>
    </source>
</evidence>
<dbReference type="Proteomes" id="UP000798662">
    <property type="component" value="Chromosome 2"/>
</dbReference>
<keyword evidence="2" id="KW-1185">Reference proteome</keyword>
<protein>
    <submittedName>
        <fullName evidence="1">Uncharacterized protein</fullName>
    </submittedName>
</protein>